<dbReference type="EMBL" id="LDJM01000012">
    <property type="protein sequence ID" value="KRG78071.1"/>
    <property type="molecule type" value="Genomic_DNA"/>
</dbReference>
<evidence type="ECO:0000313" key="2">
    <source>
        <dbReference type="Proteomes" id="UP000050956"/>
    </source>
</evidence>
<keyword evidence="1" id="KW-0167">Capsid protein</keyword>
<name>A0A0R0DIC5_9GAMM</name>
<organism evidence="1 2">
    <name type="scientific">Stenotrophomonas ginsengisoli</name>
    <dbReference type="NCBI Taxonomy" id="336566"/>
    <lineage>
        <taxon>Bacteria</taxon>
        <taxon>Pseudomonadati</taxon>
        <taxon>Pseudomonadota</taxon>
        <taxon>Gammaproteobacteria</taxon>
        <taxon>Lysobacterales</taxon>
        <taxon>Lysobacteraceae</taxon>
        <taxon>Stenotrophomonas</taxon>
    </lineage>
</organism>
<dbReference type="STRING" id="336566.ABB30_04925"/>
<protein>
    <submittedName>
        <fullName evidence="1">Minor coat protein</fullName>
    </submittedName>
</protein>
<keyword evidence="2" id="KW-1185">Reference proteome</keyword>
<dbReference type="RefSeq" id="WP_057637198.1">
    <property type="nucleotide sequence ID" value="NZ_LDJM01000012.1"/>
</dbReference>
<keyword evidence="1" id="KW-0946">Virion</keyword>
<accession>A0A0R0DIC5</accession>
<dbReference type="Proteomes" id="UP000050956">
    <property type="component" value="Unassembled WGS sequence"/>
</dbReference>
<gene>
    <name evidence="1" type="ORF">ABB30_04925</name>
</gene>
<proteinExistence type="predicted"/>
<reference evidence="1 2" key="1">
    <citation type="submission" date="2015-05" db="EMBL/GenBank/DDBJ databases">
        <title>Genome sequencing and analysis of members of genus Stenotrophomonas.</title>
        <authorList>
            <person name="Patil P.P."/>
            <person name="Midha S."/>
            <person name="Patil P.B."/>
        </authorList>
    </citation>
    <scope>NUCLEOTIDE SEQUENCE [LARGE SCALE GENOMIC DNA]</scope>
    <source>
        <strain evidence="1 2">DSM 24757</strain>
    </source>
</reference>
<dbReference type="PATRIC" id="fig|336566.3.peg.320"/>
<evidence type="ECO:0000313" key="1">
    <source>
        <dbReference type="EMBL" id="KRG78071.1"/>
    </source>
</evidence>
<comment type="caution">
    <text evidence="1">The sequence shown here is derived from an EMBL/GenBank/DDBJ whole genome shotgun (WGS) entry which is preliminary data.</text>
</comment>
<dbReference type="OrthoDB" id="5999847at2"/>
<sequence length="109" mass="12056">MIAPRAGWLDDLTNWIRGLIEKLWEAIEAFFTDLIVAALEKMLELVALAFESLPVPSFMTQHSIGSLLGNAGPTVGWYVETFKISECLALIAAGAVFKVTRKIVTFGKW</sequence>
<dbReference type="AlphaFoldDB" id="A0A0R0DIC5"/>